<proteinExistence type="predicted"/>
<dbReference type="AlphaFoldDB" id="A0A5C7FIV0"/>
<dbReference type="OrthoDB" id="1493656at2"/>
<reference evidence="2 3" key="1">
    <citation type="submission" date="2019-08" db="EMBL/GenBank/DDBJ databases">
        <title>Lewinella sp. strain SSH13 Genome sequencing and assembly.</title>
        <authorList>
            <person name="Kim I."/>
        </authorList>
    </citation>
    <scope>NUCLEOTIDE SEQUENCE [LARGE SCALE GENOMIC DNA]</scope>
    <source>
        <strain evidence="2 3">SSH13</strain>
    </source>
</reference>
<comment type="caution">
    <text evidence="2">The sequence shown here is derived from an EMBL/GenBank/DDBJ whole genome shotgun (WGS) entry which is preliminary data.</text>
</comment>
<evidence type="ECO:0000313" key="2">
    <source>
        <dbReference type="EMBL" id="TXF89791.1"/>
    </source>
</evidence>
<dbReference type="PROSITE" id="PS51257">
    <property type="entry name" value="PROKAR_LIPOPROTEIN"/>
    <property type="match status" value="1"/>
</dbReference>
<accession>A0A5C7FIV0</accession>
<dbReference type="RefSeq" id="WP_147930384.1">
    <property type="nucleotide sequence ID" value="NZ_VOXD01000011.1"/>
</dbReference>
<sequence>MKPIILLFTLALASFFGCSSDSIETPLPPSEWIVVGNDRGLRNEFLDMANVVRLRDSSLTVYPLGAPNVAIDYRIEDSIIYGKEERWRMIRHSQDSIILHDSLKNNNYYLRQLVERDSVPDSLLVGRDFSSGFLGSNRSYLFENTPGTDQNCYLSRGYFDIYDFPQVSLIKDGYWRIDHRFRQPLLLMTTGNVQHSVMLVDSVSMASGISGVMVNNNSPNGPERRQRFVPNATGYEYETIADMLGRLDPAGTIVTELYVPDSMSRAILRFTSSQKDFEDFRTANDFEAENLRLSVTGNRYRLHTPEQTLIEGDISLHSTAPYLVVDGGCANQNYLPVRTSGNDTLVVTVPLRVVVTDEALPRTSYRNGKEITVDGQRYKDTEIDLRIPVLR</sequence>
<feature type="chain" id="PRO_5022723374" evidence="1">
    <location>
        <begin position="20"/>
        <end position="391"/>
    </location>
</feature>
<dbReference type="Proteomes" id="UP000321907">
    <property type="component" value="Unassembled WGS sequence"/>
</dbReference>
<evidence type="ECO:0000256" key="1">
    <source>
        <dbReference type="SAM" id="SignalP"/>
    </source>
</evidence>
<keyword evidence="1" id="KW-0732">Signal</keyword>
<protein>
    <submittedName>
        <fullName evidence="2">Uncharacterized protein</fullName>
    </submittedName>
</protein>
<name>A0A5C7FIV0_9BACT</name>
<evidence type="ECO:0000313" key="3">
    <source>
        <dbReference type="Proteomes" id="UP000321907"/>
    </source>
</evidence>
<keyword evidence="3" id="KW-1185">Reference proteome</keyword>
<dbReference type="EMBL" id="VOXD01000011">
    <property type="protein sequence ID" value="TXF89791.1"/>
    <property type="molecule type" value="Genomic_DNA"/>
</dbReference>
<feature type="signal peptide" evidence="1">
    <location>
        <begin position="1"/>
        <end position="19"/>
    </location>
</feature>
<gene>
    <name evidence="2" type="ORF">FUA23_08885</name>
</gene>
<organism evidence="2 3">
    <name type="scientific">Neolewinella aurantiaca</name>
    <dbReference type="NCBI Taxonomy" id="2602767"/>
    <lineage>
        <taxon>Bacteria</taxon>
        <taxon>Pseudomonadati</taxon>
        <taxon>Bacteroidota</taxon>
        <taxon>Saprospiria</taxon>
        <taxon>Saprospirales</taxon>
        <taxon>Lewinellaceae</taxon>
        <taxon>Neolewinella</taxon>
    </lineage>
</organism>